<dbReference type="Proteomes" id="UP000324022">
    <property type="component" value="Unassembled WGS sequence"/>
</dbReference>
<evidence type="ECO:0000256" key="1">
    <source>
        <dbReference type="SAM" id="SignalP"/>
    </source>
</evidence>
<dbReference type="OrthoDB" id="2542143at2759"/>
<organism evidence="2 3">
    <name type="scientific">Ustilago trichophora</name>
    <dbReference type="NCBI Taxonomy" id="86804"/>
    <lineage>
        <taxon>Eukaryota</taxon>
        <taxon>Fungi</taxon>
        <taxon>Dikarya</taxon>
        <taxon>Basidiomycota</taxon>
        <taxon>Ustilaginomycotina</taxon>
        <taxon>Ustilaginomycetes</taxon>
        <taxon>Ustilaginales</taxon>
        <taxon>Ustilaginaceae</taxon>
        <taxon>Ustilago</taxon>
    </lineage>
</organism>
<dbReference type="EMBL" id="OOIN01000003">
    <property type="protein sequence ID" value="SPO21900.1"/>
    <property type="molecule type" value="Genomic_DNA"/>
</dbReference>
<feature type="chain" id="PRO_5023057565" evidence="1">
    <location>
        <begin position="17"/>
        <end position="95"/>
    </location>
</feature>
<proteinExistence type="predicted"/>
<accession>A0A5C3DW91</accession>
<evidence type="ECO:0000313" key="2">
    <source>
        <dbReference type="EMBL" id="SPO21900.1"/>
    </source>
</evidence>
<reference evidence="2 3" key="1">
    <citation type="submission" date="2018-03" db="EMBL/GenBank/DDBJ databases">
        <authorList>
            <person name="Guldener U."/>
        </authorList>
    </citation>
    <scope>NUCLEOTIDE SEQUENCE [LARGE SCALE GENOMIC DNA]</scope>
    <source>
        <strain evidence="2 3">NBRC100155</strain>
    </source>
</reference>
<name>A0A5C3DW91_9BASI</name>
<evidence type="ECO:0000313" key="3">
    <source>
        <dbReference type="Proteomes" id="UP000324022"/>
    </source>
</evidence>
<sequence>MHLPLLSVTLFAAALALQVSASAPRCYIKYVKSDGGLQLGSGCPKDYEWTDCCLVAMSNFDPEHPSDKTYTGVCQRDPVMVPGDTDTCKRLGDRS</sequence>
<feature type="signal peptide" evidence="1">
    <location>
        <begin position="1"/>
        <end position="16"/>
    </location>
</feature>
<keyword evidence="3" id="KW-1185">Reference proteome</keyword>
<protein>
    <submittedName>
        <fullName evidence="2">Uncharacterized protein</fullName>
    </submittedName>
</protein>
<keyword evidence="1" id="KW-0732">Signal</keyword>
<gene>
    <name evidence="2" type="ORF">UTRI_01888_B</name>
</gene>
<dbReference type="AlphaFoldDB" id="A0A5C3DW91"/>